<dbReference type="EMBL" id="CP003123">
    <property type="protein sequence ID" value="AGF74912.1"/>
    <property type="molecule type" value="Genomic_DNA"/>
</dbReference>
<accession>M1NZS0</accession>
<organism evidence="1 2">
    <name type="scientific">Bartonella australis (strain Aust/NH1)</name>
    <dbReference type="NCBI Taxonomy" id="1094489"/>
    <lineage>
        <taxon>Bacteria</taxon>
        <taxon>Pseudomonadati</taxon>
        <taxon>Pseudomonadota</taxon>
        <taxon>Alphaproteobacteria</taxon>
        <taxon>Hyphomicrobiales</taxon>
        <taxon>Bartonellaceae</taxon>
        <taxon>Bartonella</taxon>
    </lineage>
</organism>
<sequence>MSLIFCLLDVFFRTNRVCLRSNICNKKQASERIFLNQFSSWRREPLINYYALFFLENLDFKLICPIFALLRSIVWQPSVKQIFLILVPLFKIDTAPFASKIFNLHSVAAVHQSTTVSIVNRTRKSEILALLWPLMSAFKTKKNITLFISIKTITLKALRELIYFYFTFCL</sequence>
<name>M1NZS0_BARAA</name>
<evidence type="ECO:0000313" key="1">
    <source>
        <dbReference type="EMBL" id="AGF74912.1"/>
    </source>
</evidence>
<reference evidence="1 2" key="1">
    <citation type="journal article" date="2013" name="PLoS Genet.">
        <title>A gene transfer agent and a dynamic repertoire of secretion systems hold the keys to the explosive radiation of the emerging pathogen Bartonella.</title>
        <authorList>
            <person name="Guy L."/>
            <person name="Nystedt B."/>
            <person name="Toft C."/>
            <person name="Zaremba-Niedzwiedzka K."/>
            <person name="Berglund E.C."/>
            <person name="Granberg F."/>
            <person name="Naslund K."/>
            <person name="Eriksson A.S."/>
            <person name="Andersson S.G."/>
        </authorList>
    </citation>
    <scope>NUCLEOTIDE SEQUENCE [LARGE SCALE GENOMIC DNA]</scope>
    <source>
        <strain evidence="1 2">Aust/NH1</strain>
    </source>
</reference>
<evidence type="ECO:0000313" key="2">
    <source>
        <dbReference type="Proteomes" id="UP000011729"/>
    </source>
</evidence>
<gene>
    <name evidence="1" type="ordered locus">BAnh1_10430</name>
</gene>
<dbReference type="Proteomes" id="UP000011729">
    <property type="component" value="Chromosome"/>
</dbReference>
<proteinExistence type="predicted"/>
<keyword evidence="2" id="KW-1185">Reference proteome</keyword>
<dbReference type="AlphaFoldDB" id="M1NZS0"/>
<dbReference type="HOGENOM" id="CLU_1567615_0_0_5"/>
<protein>
    <submittedName>
        <fullName evidence="1">Uncharacterized protein</fullName>
    </submittedName>
</protein>
<dbReference type="KEGG" id="baus:BAnh1_10430"/>